<sequence>MCIQQQQVQELVQMEKELMPLIEDIRALLAQEEEIPIYKIEHVIPFMMVRYCQLRTKQIAAKRRIEMLMPMAEAKKRYEGKCEEEEKEETKYFKWYNTLANNEQNISSPRLFSYRVLIYYSMFWN</sequence>
<reference evidence="1 2" key="1">
    <citation type="submission" date="2024-04" db="EMBL/GenBank/DDBJ databases">
        <title>Tritrichomonas musculus Genome.</title>
        <authorList>
            <person name="Alves-Ferreira E."/>
            <person name="Grigg M."/>
            <person name="Lorenzi H."/>
            <person name="Galac M."/>
        </authorList>
    </citation>
    <scope>NUCLEOTIDE SEQUENCE [LARGE SCALE GENOMIC DNA]</scope>
    <source>
        <strain evidence="1 2">EAF2021</strain>
    </source>
</reference>
<keyword evidence="2" id="KW-1185">Reference proteome</keyword>
<comment type="caution">
    <text evidence="1">The sequence shown here is derived from an EMBL/GenBank/DDBJ whole genome shotgun (WGS) entry which is preliminary data.</text>
</comment>
<dbReference type="EMBL" id="JAPFFF010000062">
    <property type="protein sequence ID" value="KAK8837035.1"/>
    <property type="molecule type" value="Genomic_DNA"/>
</dbReference>
<accession>A0ABR2GUZ6</accession>
<dbReference type="Proteomes" id="UP001470230">
    <property type="component" value="Unassembled WGS sequence"/>
</dbReference>
<proteinExistence type="predicted"/>
<protein>
    <submittedName>
        <fullName evidence="1">Uncharacterized protein</fullName>
    </submittedName>
</protein>
<name>A0ABR2GUZ6_9EUKA</name>
<organism evidence="1 2">
    <name type="scientific">Tritrichomonas musculus</name>
    <dbReference type="NCBI Taxonomy" id="1915356"/>
    <lineage>
        <taxon>Eukaryota</taxon>
        <taxon>Metamonada</taxon>
        <taxon>Parabasalia</taxon>
        <taxon>Tritrichomonadida</taxon>
        <taxon>Tritrichomonadidae</taxon>
        <taxon>Tritrichomonas</taxon>
    </lineage>
</organism>
<gene>
    <name evidence="1" type="ORF">M9Y10_037080</name>
</gene>
<evidence type="ECO:0000313" key="1">
    <source>
        <dbReference type="EMBL" id="KAK8837035.1"/>
    </source>
</evidence>
<evidence type="ECO:0000313" key="2">
    <source>
        <dbReference type="Proteomes" id="UP001470230"/>
    </source>
</evidence>